<dbReference type="InterPro" id="IPR000843">
    <property type="entry name" value="HTH_LacI"/>
</dbReference>
<dbReference type="Gene3D" id="1.10.260.40">
    <property type="entry name" value="lambda repressor-like DNA-binding domains"/>
    <property type="match status" value="1"/>
</dbReference>
<dbReference type="PANTHER" id="PTHR30146">
    <property type="entry name" value="LACI-RELATED TRANSCRIPTIONAL REPRESSOR"/>
    <property type="match status" value="1"/>
</dbReference>
<feature type="domain" description="HTH lacI-type" evidence="5">
    <location>
        <begin position="6"/>
        <end position="60"/>
    </location>
</feature>
<dbReference type="InterPro" id="IPR010982">
    <property type="entry name" value="Lambda_DNA-bd_dom_sf"/>
</dbReference>
<dbReference type="Proteomes" id="UP000198841">
    <property type="component" value="Unassembled WGS sequence"/>
</dbReference>
<organism evidence="6 7">
    <name type="scientific">Candidatus Pantoea symbiotica</name>
    <dbReference type="NCBI Taxonomy" id="1884370"/>
    <lineage>
        <taxon>Bacteria</taxon>
        <taxon>Pseudomonadati</taxon>
        <taxon>Pseudomonadota</taxon>
        <taxon>Gammaproteobacteria</taxon>
        <taxon>Enterobacterales</taxon>
        <taxon>Erwiniaceae</taxon>
        <taxon>Pantoea</taxon>
    </lineage>
</organism>
<evidence type="ECO:0000259" key="5">
    <source>
        <dbReference type="PROSITE" id="PS50932"/>
    </source>
</evidence>
<dbReference type="PANTHER" id="PTHR30146:SF148">
    <property type="entry name" value="HTH-TYPE TRANSCRIPTIONAL REPRESSOR PURR-RELATED"/>
    <property type="match status" value="1"/>
</dbReference>
<dbReference type="Gene3D" id="3.40.50.2300">
    <property type="match status" value="2"/>
</dbReference>
<sequence length="342" mass="36814">MSQQKTTIHDVALVAGVSVSTVSLVLSGKGRISPATATRVNQAIEQLGYVRNRSASILRGGESGVIGLIVRDLSQPFYAAMTAGLSEVLELQGKVLVLTQSGQHGQHLKRCFDTLVAQGAEGIVLGGAVAQAETLVPQAQEQNIALVCASRASSLDNVDSLRPDNSQAARMATEYLIRQGHQRIAWMGGLGSSLTRAERIGGYCATLLQYGLPFRSDWIIECDDRQQSVSALTLQLLRQHPGITAILAHNGSTALGCYFGALRCGRTFGEGAVDSYYTQQLALVGFNDDPQRELHDPTMTFVSSEARDVGRRAAERMLQRLAQPEAEIQSLIVPPQLMRGEV</sequence>
<keyword evidence="4" id="KW-0804">Transcription</keyword>
<dbReference type="EMBL" id="FOSD01000001">
    <property type="protein sequence ID" value="SFJ33076.1"/>
    <property type="molecule type" value="Genomic_DNA"/>
</dbReference>
<dbReference type="CDD" id="cd01392">
    <property type="entry name" value="HTH_LacI"/>
    <property type="match status" value="1"/>
</dbReference>
<dbReference type="SUPFAM" id="SSF53822">
    <property type="entry name" value="Periplasmic binding protein-like I"/>
    <property type="match status" value="1"/>
</dbReference>
<accession>A0A1I3QIV7</accession>
<protein>
    <submittedName>
        <fullName evidence="6">Transcriptional regulator, LacI family</fullName>
    </submittedName>
</protein>
<dbReference type="SMART" id="SM00354">
    <property type="entry name" value="HTH_LACI"/>
    <property type="match status" value="1"/>
</dbReference>
<evidence type="ECO:0000313" key="7">
    <source>
        <dbReference type="Proteomes" id="UP000198841"/>
    </source>
</evidence>
<reference evidence="6 7" key="1">
    <citation type="submission" date="2016-10" db="EMBL/GenBank/DDBJ databases">
        <authorList>
            <person name="Varghese N."/>
            <person name="Submissions S."/>
        </authorList>
    </citation>
    <scope>NUCLEOTIDE SEQUENCE [LARGE SCALE GENOMIC DNA]</scope>
    <source>
        <strain evidence="6 7">YR512</strain>
    </source>
</reference>
<dbReference type="PROSITE" id="PS50932">
    <property type="entry name" value="HTH_LACI_2"/>
    <property type="match status" value="1"/>
</dbReference>
<evidence type="ECO:0000313" key="6">
    <source>
        <dbReference type="EMBL" id="SFJ33076.1"/>
    </source>
</evidence>
<evidence type="ECO:0000256" key="4">
    <source>
        <dbReference type="ARBA" id="ARBA00023163"/>
    </source>
</evidence>
<keyword evidence="3" id="KW-0238">DNA-binding</keyword>
<proteinExistence type="predicted"/>
<name>A0A1I3QIV7_9GAMM</name>
<dbReference type="SUPFAM" id="SSF47413">
    <property type="entry name" value="lambda repressor-like DNA-binding domains"/>
    <property type="match status" value="1"/>
</dbReference>
<comment type="caution">
    <text evidence="6">The sequence shown here is derived from an EMBL/GenBank/DDBJ whole genome shotgun (WGS) entry which is preliminary data.</text>
</comment>
<evidence type="ECO:0000256" key="1">
    <source>
        <dbReference type="ARBA" id="ARBA00022491"/>
    </source>
</evidence>
<dbReference type="RefSeq" id="WP_008110228.1">
    <property type="nucleotide sequence ID" value="NZ_FOSD01000001.1"/>
</dbReference>
<dbReference type="InterPro" id="IPR001761">
    <property type="entry name" value="Peripla_BP/Lac1_sug-bd_dom"/>
</dbReference>
<keyword evidence="7" id="KW-1185">Reference proteome</keyword>
<gene>
    <name evidence="6" type="ORF">SAMN05518863_101132</name>
</gene>
<keyword evidence="2" id="KW-0805">Transcription regulation</keyword>
<dbReference type="PROSITE" id="PS00356">
    <property type="entry name" value="HTH_LACI_1"/>
    <property type="match status" value="1"/>
</dbReference>
<dbReference type="NCBIfam" id="NF007449">
    <property type="entry name" value="PRK10014.1"/>
    <property type="match status" value="1"/>
</dbReference>
<evidence type="ECO:0000256" key="3">
    <source>
        <dbReference type="ARBA" id="ARBA00023125"/>
    </source>
</evidence>
<dbReference type="Pfam" id="PF00532">
    <property type="entry name" value="Peripla_BP_1"/>
    <property type="match status" value="1"/>
</dbReference>
<dbReference type="Pfam" id="PF00356">
    <property type="entry name" value="LacI"/>
    <property type="match status" value="1"/>
</dbReference>
<dbReference type="InterPro" id="IPR028082">
    <property type="entry name" value="Peripla_BP_I"/>
</dbReference>
<keyword evidence="1" id="KW-0678">Repressor</keyword>
<evidence type="ECO:0000256" key="2">
    <source>
        <dbReference type="ARBA" id="ARBA00023015"/>
    </source>
</evidence>